<dbReference type="GO" id="GO:0016020">
    <property type="term" value="C:membrane"/>
    <property type="evidence" value="ECO:0007669"/>
    <property type="project" value="UniProtKB-SubCell"/>
</dbReference>
<dbReference type="PANTHER" id="PTHR31645:SF76">
    <property type="entry name" value="METAL-NICOTIANAMINE TRANSPORTER YSL8-RELATED"/>
    <property type="match status" value="1"/>
</dbReference>
<keyword evidence="6 7" id="KW-0472">Membrane</keyword>
<sequence>MDSNGSLENVESRIHELNIKEEEMNTGDIMKEEEFYVEQIFAKKAVPSRKKQLTIRAFVVSFVLSVMFSFIVMKLNLIVGGFRSYLFAMSKQVVKQSEQGQDGFEYKNPELGWIIGFLFVVSFLGLFSLVPLCKIIMIIDFKLTYPSGTATALLINSFHTPEGAKLAKTEKQCISQWPNIILQSPKLSYDEQSRTQLFVKDQIPTCLAIRGYVAISAVSTASLPHIFHQLKWYHIIIIYKFAPVLAFCNAFGCGLTDCRLMESLLSLQLEHGQVPHMEEC</sequence>
<proteinExistence type="inferred from homology"/>
<feature type="transmembrane region" description="Helical" evidence="7">
    <location>
        <begin position="111"/>
        <end position="133"/>
    </location>
</feature>
<dbReference type="EMBL" id="JBFOLK010000002">
    <property type="protein sequence ID" value="KAL2533221.1"/>
    <property type="molecule type" value="Genomic_DNA"/>
</dbReference>
<evidence type="ECO:0000313" key="8">
    <source>
        <dbReference type="EMBL" id="KAL2533221.1"/>
    </source>
</evidence>
<evidence type="ECO:0000256" key="7">
    <source>
        <dbReference type="SAM" id="Phobius"/>
    </source>
</evidence>
<dbReference type="AlphaFoldDB" id="A0ABD1V796"/>
<evidence type="ECO:0000256" key="3">
    <source>
        <dbReference type="ARBA" id="ARBA00022448"/>
    </source>
</evidence>
<protein>
    <submittedName>
        <fullName evidence="8">Metal-nicotianamine transporter YSL7</fullName>
    </submittedName>
</protein>
<accession>A0ABD1V796</accession>
<evidence type="ECO:0000256" key="1">
    <source>
        <dbReference type="ARBA" id="ARBA00004141"/>
    </source>
</evidence>
<dbReference type="InterPro" id="IPR004813">
    <property type="entry name" value="OPT"/>
</dbReference>
<dbReference type="InterPro" id="IPR045035">
    <property type="entry name" value="YSL-like"/>
</dbReference>
<comment type="caution">
    <text evidence="8">The sequence shown here is derived from an EMBL/GenBank/DDBJ whole genome shotgun (WGS) entry which is preliminary data.</text>
</comment>
<evidence type="ECO:0000256" key="5">
    <source>
        <dbReference type="ARBA" id="ARBA00022989"/>
    </source>
</evidence>
<comment type="similarity">
    <text evidence="2">Belongs to the YSL (TC 2.A.67.2) family.</text>
</comment>
<reference evidence="9" key="1">
    <citation type="submission" date="2024-07" db="EMBL/GenBank/DDBJ databases">
        <title>Two chromosome-level genome assemblies of Korean endemic species Abeliophyllum distichum and Forsythia ovata (Oleaceae).</title>
        <authorList>
            <person name="Jang H."/>
        </authorList>
    </citation>
    <scope>NUCLEOTIDE SEQUENCE [LARGE SCALE GENOMIC DNA]</scope>
</reference>
<comment type="subcellular location">
    <subcellularLocation>
        <location evidence="1">Membrane</location>
        <topology evidence="1">Multi-pass membrane protein</topology>
    </subcellularLocation>
</comment>
<feature type="transmembrane region" description="Helical" evidence="7">
    <location>
        <begin position="53"/>
        <end position="73"/>
    </location>
</feature>
<evidence type="ECO:0000256" key="2">
    <source>
        <dbReference type="ARBA" id="ARBA00010276"/>
    </source>
</evidence>
<dbReference type="Pfam" id="PF03169">
    <property type="entry name" value="OPT"/>
    <property type="match status" value="2"/>
</dbReference>
<keyword evidence="4 7" id="KW-0812">Transmembrane</keyword>
<dbReference type="Proteomes" id="UP001604336">
    <property type="component" value="Unassembled WGS sequence"/>
</dbReference>
<evidence type="ECO:0000256" key="6">
    <source>
        <dbReference type="ARBA" id="ARBA00023136"/>
    </source>
</evidence>
<keyword evidence="5 7" id="KW-1133">Transmembrane helix</keyword>
<gene>
    <name evidence="8" type="ORF">Adt_06572</name>
</gene>
<dbReference type="PANTHER" id="PTHR31645">
    <property type="entry name" value="OLIGOPEPTIDE TRANSPORTER YGL114W-RELATED"/>
    <property type="match status" value="1"/>
</dbReference>
<evidence type="ECO:0000313" key="9">
    <source>
        <dbReference type="Proteomes" id="UP001604336"/>
    </source>
</evidence>
<organism evidence="8 9">
    <name type="scientific">Abeliophyllum distichum</name>
    <dbReference type="NCBI Taxonomy" id="126358"/>
    <lineage>
        <taxon>Eukaryota</taxon>
        <taxon>Viridiplantae</taxon>
        <taxon>Streptophyta</taxon>
        <taxon>Embryophyta</taxon>
        <taxon>Tracheophyta</taxon>
        <taxon>Spermatophyta</taxon>
        <taxon>Magnoliopsida</taxon>
        <taxon>eudicotyledons</taxon>
        <taxon>Gunneridae</taxon>
        <taxon>Pentapetalae</taxon>
        <taxon>asterids</taxon>
        <taxon>lamiids</taxon>
        <taxon>Lamiales</taxon>
        <taxon>Oleaceae</taxon>
        <taxon>Forsythieae</taxon>
        <taxon>Abeliophyllum</taxon>
    </lineage>
</organism>
<name>A0ABD1V796_9LAMI</name>
<evidence type="ECO:0000256" key="4">
    <source>
        <dbReference type="ARBA" id="ARBA00022692"/>
    </source>
</evidence>
<keyword evidence="9" id="KW-1185">Reference proteome</keyword>
<keyword evidence="3" id="KW-0813">Transport</keyword>